<name>R7VC92_CAPTE</name>
<evidence type="ECO:0000256" key="1">
    <source>
        <dbReference type="ARBA" id="ARBA00004141"/>
    </source>
</evidence>
<dbReference type="InterPro" id="IPR018499">
    <property type="entry name" value="Tetraspanin/Peripherin"/>
</dbReference>
<dbReference type="GO" id="GO:0005886">
    <property type="term" value="C:plasma membrane"/>
    <property type="evidence" value="ECO:0007669"/>
    <property type="project" value="TreeGrafter"/>
</dbReference>
<feature type="transmembrane region" description="Helical" evidence="5">
    <location>
        <begin position="12"/>
        <end position="34"/>
    </location>
</feature>
<reference evidence="6 8" key="2">
    <citation type="journal article" date="2013" name="Nature">
        <title>Insights into bilaterian evolution from three spiralian genomes.</title>
        <authorList>
            <person name="Simakov O."/>
            <person name="Marletaz F."/>
            <person name="Cho S.J."/>
            <person name="Edsinger-Gonzales E."/>
            <person name="Havlak P."/>
            <person name="Hellsten U."/>
            <person name="Kuo D.H."/>
            <person name="Larsson T."/>
            <person name="Lv J."/>
            <person name="Arendt D."/>
            <person name="Savage R."/>
            <person name="Osoegawa K."/>
            <person name="de Jong P."/>
            <person name="Grimwood J."/>
            <person name="Chapman J.A."/>
            <person name="Shapiro H."/>
            <person name="Aerts A."/>
            <person name="Otillar R.P."/>
            <person name="Terry A.Y."/>
            <person name="Boore J.L."/>
            <person name="Grigoriev I.V."/>
            <person name="Lindberg D.R."/>
            <person name="Seaver E.C."/>
            <person name="Weisblat D.A."/>
            <person name="Putnam N.H."/>
            <person name="Rokhsar D.S."/>
        </authorList>
    </citation>
    <scope>NUCLEOTIDE SEQUENCE</scope>
    <source>
        <strain evidence="6 8">I ESC-2004</strain>
    </source>
</reference>
<dbReference type="InterPro" id="IPR008952">
    <property type="entry name" value="Tetraspanin_EC2_sf"/>
</dbReference>
<comment type="subcellular location">
    <subcellularLocation>
        <location evidence="1">Membrane</location>
        <topology evidence="1">Multi-pass membrane protein</topology>
    </subcellularLocation>
</comment>
<evidence type="ECO:0000313" key="6">
    <source>
        <dbReference type="EMBL" id="ELU16229.1"/>
    </source>
</evidence>
<dbReference type="PANTHER" id="PTHR19282">
    <property type="entry name" value="TETRASPANIN"/>
    <property type="match status" value="1"/>
</dbReference>
<dbReference type="OrthoDB" id="438211at2759"/>
<dbReference type="OMA" id="CCIMNSL"/>
<evidence type="ECO:0000256" key="3">
    <source>
        <dbReference type="ARBA" id="ARBA00022989"/>
    </source>
</evidence>
<dbReference type="AlphaFoldDB" id="R7VC92"/>
<reference evidence="8" key="1">
    <citation type="submission" date="2012-12" db="EMBL/GenBank/DDBJ databases">
        <authorList>
            <person name="Hellsten U."/>
            <person name="Grimwood J."/>
            <person name="Chapman J.A."/>
            <person name="Shapiro H."/>
            <person name="Aerts A."/>
            <person name="Otillar R.P."/>
            <person name="Terry A.Y."/>
            <person name="Boore J.L."/>
            <person name="Simakov O."/>
            <person name="Marletaz F."/>
            <person name="Cho S.-J."/>
            <person name="Edsinger-Gonzales E."/>
            <person name="Havlak P."/>
            <person name="Kuo D.-H."/>
            <person name="Larsson T."/>
            <person name="Lv J."/>
            <person name="Arendt D."/>
            <person name="Savage R."/>
            <person name="Osoegawa K."/>
            <person name="de Jong P."/>
            <person name="Lindberg D.R."/>
            <person name="Seaver E.C."/>
            <person name="Weisblat D.A."/>
            <person name="Putnam N.H."/>
            <person name="Grigoriev I.V."/>
            <person name="Rokhsar D.S."/>
        </authorList>
    </citation>
    <scope>NUCLEOTIDE SEQUENCE</scope>
    <source>
        <strain evidence="8">I ESC-2004</strain>
    </source>
</reference>
<protein>
    <submittedName>
        <fullName evidence="6 7">Uncharacterized protein</fullName>
    </submittedName>
</protein>
<accession>R7VC92</accession>
<sequence>MSMSCDFSLLRQYALLVFIIFAAEIVLGILVAIYKDDLKGDLVSMMRRQVLFEYNTTASIANRTNRITTTWNNMQMKLECCGTLGPPNYRYSTWYNHTPGNSGIWVPMSCCVLKNSDPDDPQPLNFEQCQVDAFQYKHAVESQFLHTRGCYWQLLWLAETNKWIFIGVIIGCAAVQIVVFQLIAFVFSCCMMSCLRKKQTEYPWYDEEEDE</sequence>
<dbReference type="Pfam" id="PF00335">
    <property type="entry name" value="Tetraspanin"/>
    <property type="match status" value="1"/>
</dbReference>
<evidence type="ECO:0000313" key="7">
    <source>
        <dbReference type="EnsemblMetazoa" id="CapteP194713"/>
    </source>
</evidence>
<reference evidence="7" key="3">
    <citation type="submission" date="2015-06" db="UniProtKB">
        <authorList>
            <consortium name="EnsemblMetazoa"/>
        </authorList>
    </citation>
    <scope>IDENTIFICATION</scope>
</reference>
<dbReference type="EnsemblMetazoa" id="CapteT194713">
    <property type="protein sequence ID" value="CapteP194713"/>
    <property type="gene ID" value="CapteG194713"/>
</dbReference>
<feature type="transmembrane region" description="Helical" evidence="5">
    <location>
        <begin position="163"/>
        <end position="187"/>
    </location>
</feature>
<keyword evidence="3 5" id="KW-1133">Transmembrane helix</keyword>
<proteinExistence type="predicted"/>
<keyword evidence="4 5" id="KW-0472">Membrane</keyword>
<keyword evidence="2 5" id="KW-0812">Transmembrane</keyword>
<evidence type="ECO:0000256" key="2">
    <source>
        <dbReference type="ARBA" id="ARBA00022692"/>
    </source>
</evidence>
<dbReference type="Proteomes" id="UP000014760">
    <property type="component" value="Unassembled WGS sequence"/>
</dbReference>
<dbReference type="SUPFAM" id="SSF48652">
    <property type="entry name" value="Tetraspanin"/>
    <property type="match status" value="1"/>
</dbReference>
<organism evidence="6">
    <name type="scientific">Capitella teleta</name>
    <name type="common">Polychaete worm</name>
    <dbReference type="NCBI Taxonomy" id="283909"/>
    <lineage>
        <taxon>Eukaryota</taxon>
        <taxon>Metazoa</taxon>
        <taxon>Spiralia</taxon>
        <taxon>Lophotrochozoa</taxon>
        <taxon>Annelida</taxon>
        <taxon>Polychaeta</taxon>
        <taxon>Sedentaria</taxon>
        <taxon>Scolecida</taxon>
        <taxon>Capitellidae</taxon>
        <taxon>Capitella</taxon>
    </lineage>
</organism>
<evidence type="ECO:0000313" key="8">
    <source>
        <dbReference type="Proteomes" id="UP000014760"/>
    </source>
</evidence>
<keyword evidence="8" id="KW-1185">Reference proteome</keyword>
<dbReference type="PANTHER" id="PTHR19282:SF544">
    <property type="entry name" value="TETRASPANIN"/>
    <property type="match status" value="1"/>
</dbReference>
<evidence type="ECO:0000256" key="5">
    <source>
        <dbReference type="SAM" id="Phobius"/>
    </source>
</evidence>
<dbReference type="STRING" id="283909.R7VC92"/>
<dbReference type="Gene3D" id="1.10.1450.10">
    <property type="entry name" value="Tetraspanin"/>
    <property type="match status" value="1"/>
</dbReference>
<gene>
    <name evidence="6" type="ORF">CAPTEDRAFT_194713</name>
</gene>
<dbReference type="HOGENOM" id="CLU_1305896_0_0_1"/>
<dbReference type="PRINTS" id="PR00259">
    <property type="entry name" value="TMFOUR"/>
</dbReference>
<dbReference type="EMBL" id="KB293237">
    <property type="protein sequence ID" value="ELU16229.1"/>
    <property type="molecule type" value="Genomic_DNA"/>
</dbReference>
<evidence type="ECO:0000256" key="4">
    <source>
        <dbReference type="ARBA" id="ARBA00023136"/>
    </source>
</evidence>
<dbReference type="EMBL" id="AMQN01004326">
    <property type="status" value="NOT_ANNOTATED_CDS"/>
    <property type="molecule type" value="Genomic_DNA"/>
</dbReference>